<keyword evidence="3" id="KW-0446">Lipid-binding</keyword>
<evidence type="ECO:0000256" key="1">
    <source>
        <dbReference type="ARBA" id="ARBA00008390"/>
    </source>
</evidence>
<dbReference type="InterPro" id="IPR040094">
    <property type="entry name" value="Lbp1-4"/>
</dbReference>
<keyword evidence="4" id="KW-1185">Reference proteome</keyword>
<comment type="similarity">
    <text evidence="1">Belongs to the calycin superfamily. Fatty-acid binding protein (FABP) family.</text>
</comment>
<dbReference type="InterPro" id="IPR012674">
    <property type="entry name" value="Calycin"/>
</dbReference>
<accession>A0A914E8P4</accession>
<keyword evidence="2" id="KW-0813">Transport</keyword>
<proteinExistence type="inferred from homology"/>
<dbReference type="Gene3D" id="2.40.128.20">
    <property type="match status" value="1"/>
</dbReference>
<sequence length="127" mass="14973">MPPNQNLWYSWIVRKLIAGASITKVFEKSTEVPGAFNYRIKTFAGRDVKWDNILLNHEHVGRYVDGSTHKVVYEYNPVNGVLKETHVNVNKPKEKQDDFSYIRQGDYLINRLEYNGVVARRWYKKIK</sequence>
<dbReference type="PANTHER" id="PTHR22725:SF2">
    <property type="entry name" value="FATTY ACID-BINDING PROTEIN HOMOLOG 1-RELATED"/>
    <property type="match status" value="1"/>
</dbReference>
<dbReference type="WBParaSite" id="ACRNAN_scaffold6101.g15216.t1">
    <property type="protein sequence ID" value="ACRNAN_scaffold6101.g15216.t1"/>
    <property type="gene ID" value="ACRNAN_scaffold6101.g15216"/>
</dbReference>
<dbReference type="AlphaFoldDB" id="A0A914E8P4"/>
<reference evidence="5" key="1">
    <citation type="submission" date="2022-11" db="UniProtKB">
        <authorList>
            <consortium name="WormBaseParasite"/>
        </authorList>
    </citation>
    <scope>IDENTIFICATION</scope>
</reference>
<evidence type="ECO:0000256" key="2">
    <source>
        <dbReference type="ARBA" id="ARBA00022448"/>
    </source>
</evidence>
<dbReference type="PANTHER" id="PTHR22725">
    <property type="entry name" value="FATTY ACID-BINDING PROTEIN HOMOLOG 1-RELATED-RELATED"/>
    <property type="match status" value="1"/>
</dbReference>
<dbReference type="SUPFAM" id="SSF50814">
    <property type="entry name" value="Lipocalins"/>
    <property type="match status" value="1"/>
</dbReference>
<dbReference type="GO" id="GO:0008289">
    <property type="term" value="F:lipid binding"/>
    <property type="evidence" value="ECO:0007669"/>
    <property type="project" value="UniProtKB-KW"/>
</dbReference>
<name>A0A914E8P4_9BILA</name>
<dbReference type="Proteomes" id="UP000887540">
    <property type="component" value="Unplaced"/>
</dbReference>
<organism evidence="4 5">
    <name type="scientific">Acrobeloides nanus</name>
    <dbReference type="NCBI Taxonomy" id="290746"/>
    <lineage>
        <taxon>Eukaryota</taxon>
        <taxon>Metazoa</taxon>
        <taxon>Ecdysozoa</taxon>
        <taxon>Nematoda</taxon>
        <taxon>Chromadorea</taxon>
        <taxon>Rhabditida</taxon>
        <taxon>Tylenchina</taxon>
        <taxon>Cephalobomorpha</taxon>
        <taxon>Cephaloboidea</taxon>
        <taxon>Cephalobidae</taxon>
        <taxon>Acrobeloides</taxon>
    </lineage>
</organism>
<evidence type="ECO:0000313" key="4">
    <source>
        <dbReference type="Proteomes" id="UP000887540"/>
    </source>
</evidence>
<evidence type="ECO:0000313" key="5">
    <source>
        <dbReference type="WBParaSite" id="ACRNAN_scaffold6101.g15216.t1"/>
    </source>
</evidence>
<protein>
    <submittedName>
        <fullName evidence="5">Uncharacterized protein</fullName>
    </submittedName>
</protein>
<evidence type="ECO:0000256" key="3">
    <source>
        <dbReference type="ARBA" id="ARBA00023121"/>
    </source>
</evidence>